<sequence length="77" mass="7796">MFAGPDGTAFGGSTGCRTVRHAAGSASRGLRCADQDVGTGGRITSSCGWSVGTAYRFAECQNSDSFRPSFGARPAGS</sequence>
<comment type="caution">
    <text evidence="1">The sequence shown here is derived from an EMBL/GenBank/DDBJ whole genome shotgun (WGS) entry which is preliminary data.</text>
</comment>
<accession>A0ABQ2SWJ7</accession>
<dbReference type="EMBL" id="BMSZ01000002">
    <property type="protein sequence ID" value="GGS39087.1"/>
    <property type="molecule type" value="Genomic_DNA"/>
</dbReference>
<protein>
    <submittedName>
        <fullName evidence="1">Uncharacterized protein</fullName>
    </submittedName>
</protein>
<evidence type="ECO:0000313" key="2">
    <source>
        <dbReference type="Proteomes" id="UP000659767"/>
    </source>
</evidence>
<dbReference type="Proteomes" id="UP000659767">
    <property type="component" value="Unassembled WGS sequence"/>
</dbReference>
<name>A0ABQ2SWJ7_STRBA</name>
<keyword evidence="2" id="KW-1185">Reference proteome</keyword>
<evidence type="ECO:0000313" key="1">
    <source>
        <dbReference type="EMBL" id="GGS39087.1"/>
    </source>
</evidence>
<proteinExistence type="predicted"/>
<organism evidence="1 2">
    <name type="scientific">Streptomyces badius</name>
    <dbReference type="NCBI Taxonomy" id="1941"/>
    <lineage>
        <taxon>Bacteria</taxon>
        <taxon>Bacillati</taxon>
        <taxon>Actinomycetota</taxon>
        <taxon>Actinomycetes</taxon>
        <taxon>Kitasatosporales</taxon>
        <taxon>Streptomycetaceae</taxon>
        <taxon>Streptomyces</taxon>
    </lineage>
</organism>
<reference evidence="2" key="1">
    <citation type="journal article" date="2019" name="Int. J. Syst. Evol. Microbiol.">
        <title>The Global Catalogue of Microorganisms (GCM) 10K type strain sequencing project: providing services to taxonomists for standard genome sequencing and annotation.</title>
        <authorList>
            <consortium name="The Broad Institute Genomics Platform"/>
            <consortium name="The Broad Institute Genome Sequencing Center for Infectious Disease"/>
            <person name="Wu L."/>
            <person name="Ma J."/>
        </authorList>
    </citation>
    <scope>NUCLEOTIDE SEQUENCE [LARGE SCALE GENOMIC DNA]</scope>
    <source>
        <strain evidence="2">JCM 4350</strain>
    </source>
</reference>
<gene>
    <name evidence="1" type="ORF">GCM10010253_10870</name>
</gene>